<evidence type="ECO:0000256" key="5">
    <source>
        <dbReference type="ARBA" id="ARBA00022617"/>
    </source>
</evidence>
<evidence type="ECO:0000256" key="8">
    <source>
        <dbReference type="ARBA" id="ARBA00022723"/>
    </source>
</evidence>
<dbReference type="RefSeq" id="WP_141608812.1">
    <property type="nucleotide sequence ID" value="NZ_VIGC02000004.1"/>
</dbReference>
<evidence type="ECO:0000256" key="7">
    <source>
        <dbReference type="ARBA" id="ARBA00022692"/>
    </source>
</evidence>
<keyword evidence="5 18" id="KW-0349">Heme</keyword>
<evidence type="ECO:0000256" key="10">
    <source>
        <dbReference type="ARBA" id="ARBA00022982"/>
    </source>
</evidence>
<evidence type="ECO:0000256" key="1">
    <source>
        <dbReference type="ARBA" id="ARBA00004141"/>
    </source>
</evidence>
<evidence type="ECO:0000313" key="23">
    <source>
        <dbReference type="Proteomes" id="UP000317371"/>
    </source>
</evidence>
<dbReference type="SUPFAM" id="SSF81464">
    <property type="entry name" value="Cytochrome c oxidase subunit II-like, transmembrane region"/>
    <property type="match status" value="1"/>
</dbReference>
<evidence type="ECO:0000256" key="19">
    <source>
        <dbReference type="SAM" id="Phobius"/>
    </source>
</evidence>
<keyword evidence="10" id="KW-0249">Electron transport</keyword>
<dbReference type="Pfam" id="PF00034">
    <property type="entry name" value="Cytochrom_C"/>
    <property type="match status" value="1"/>
</dbReference>
<name>A0A540VKG1_9CHLR</name>
<sequence>MWNLPFLPQDASTVAGRVDLLFLTLIGLALLFAVPVAALVIYFAVKYRRGTPASRAGALHQNMALEVTWIVIPLGLALGIFFWGARLYVDLYRLPADGLDIYVVGKQWMWKFQHPTGQREINELHVPAGRPIRLTMISEDVIHSFYVPAFRVKRDVLPGNYTTAWFEATEPGSYDLFCAEFCGTEHSRMVGRVIVMEPRQYAEWLTRQPITGAAPIPEASGQAAGGGQPATLAEAGAQLFQSLGCSSCHLADGSGPAPSLVGLYGREVTLADGQTVTADTQYLRESILNPNAQVVAGYNPIMPTFAGQVSEEQLAALLEYIKSLGGSPAESGGQSPGSN</sequence>
<organism evidence="22 23">
    <name type="scientific">Litorilinea aerophila</name>
    <dbReference type="NCBI Taxonomy" id="1204385"/>
    <lineage>
        <taxon>Bacteria</taxon>
        <taxon>Bacillati</taxon>
        <taxon>Chloroflexota</taxon>
        <taxon>Caldilineae</taxon>
        <taxon>Caldilineales</taxon>
        <taxon>Caldilineaceae</taxon>
        <taxon>Litorilinea</taxon>
    </lineage>
</organism>
<dbReference type="Gene3D" id="1.10.760.10">
    <property type="entry name" value="Cytochrome c-like domain"/>
    <property type="match status" value="1"/>
</dbReference>
<dbReference type="GO" id="GO:0020037">
    <property type="term" value="F:heme binding"/>
    <property type="evidence" value="ECO:0007669"/>
    <property type="project" value="InterPro"/>
</dbReference>
<evidence type="ECO:0000256" key="3">
    <source>
        <dbReference type="ARBA" id="ARBA00012949"/>
    </source>
</evidence>
<dbReference type="Pfam" id="PF00116">
    <property type="entry name" value="COX2"/>
    <property type="match status" value="1"/>
</dbReference>
<evidence type="ECO:0000259" key="20">
    <source>
        <dbReference type="PROSITE" id="PS50857"/>
    </source>
</evidence>
<keyword evidence="9" id="KW-1278">Translocase</keyword>
<dbReference type="SUPFAM" id="SSF49503">
    <property type="entry name" value="Cupredoxins"/>
    <property type="match status" value="1"/>
</dbReference>
<dbReference type="OrthoDB" id="9773456at2"/>
<reference evidence="22 23" key="1">
    <citation type="submission" date="2019-06" db="EMBL/GenBank/DDBJ databases">
        <title>Genome sequence of Litorilinea aerophila BAA-2444.</title>
        <authorList>
            <person name="Maclea K.S."/>
            <person name="Maurais E.G."/>
            <person name="Iannazzi L.C."/>
        </authorList>
    </citation>
    <scope>NUCLEOTIDE SEQUENCE [LARGE SCALE GENOMIC DNA]</scope>
    <source>
        <strain evidence="22 23">ATCC BAA-2444</strain>
    </source>
</reference>
<dbReference type="Gene3D" id="1.10.287.90">
    <property type="match status" value="1"/>
</dbReference>
<dbReference type="InterPro" id="IPR008972">
    <property type="entry name" value="Cupredoxin"/>
</dbReference>
<dbReference type="InterPro" id="IPR045187">
    <property type="entry name" value="CcO_II"/>
</dbReference>
<dbReference type="PANTHER" id="PTHR22888:SF9">
    <property type="entry name" value="CYTOCHROME C OXIDASE SUBUNIT 2"/>
    <property type="match status" value="1"/>
</dbReference>
<dbReference type="InParanoid" id="A0A540VKG1"/>
<protein>
    <recommendedName>
        <fullName evidence="3">cytochrome-c oxidase</fullName>
        <ecNumber evidence="3">7.1.1.9</ecNumber>
    </recommendedName>
    <alternativeName>
        <fullName evidence="16">Cytochrome aa3 subunit 2</fullName>
    </alternativeName>
</protein>
<dbReference type="FunCoup" id="A0A540VKG1">
    <property type="interactions" value="126"/>
</dbReference>
<evidence type="ECO:0000256" key="18">
    <source>
        <dbReference type="PROSITE-ProRule" id="PRU00433"/>
    </source>
</evidence>
<dbReference type="PROSITE" id="PS51007">
    <property type="entry name" value="CYTC"/>
    <property type="match status" value="1"/>
</dbReference>
<comment type="caution">
    <text evidence="22">The sequence shown here is derived from an EMBL/GenBank/DDBJ whole genome shotgun (WGS) entry which is preliminary data.</text>
</comment>
<evidence type="ECO:0000256" key="12">
    <source>
        <dbReference type="ARBA" id="ARBA00023004"/>
    </source>
</evidence>
<keyword evidence="4" id="KW-0813">Transport</keyword>
<keyword evidence="11 19" id="KW-1133">Transmembrane helix</keyword>
<keyword evidence="12 18" id="KW-0408">Iron</keyword>
<dbReference type="CDD" id="cd13915">
    <property type="entry name" value="CuRO_HCO_II_like_2"/>
    <property type="match status" value="1"/>
</dbReference>
<comment type="function">
    <text evidence="15">Subunits I and II form the functional core of the enzyme complex. Electrons originating in cytochrome c are transferred via heme a and Cu(A) to the binuclear center formed by heme a3 and Cu(B).</text>
</comment>
<dbReference type="PROSITE" id="PS00078">
    <property type="entry name" value="COX2"/>
    <property type="match status" value="1"/>
</dbReference>
<proteinExistence type="inferred from homology"/>
<dbReference type="AlphaFoldDB" id="A0A540VKG1"/>
<dbReference type="EC" id="7.1.1.9" evidence="3"/>
<evidence type="ECO:0000256" key="16">
    <source>
        <dbReference type="ARBA" id="ARBA00031399"/>
    </source>
</evidence>
<evidence type="ECO:0000256" key="9">
    <source>
        <dbReference type="ARBA" id="ARBA00022967"/>
    </source>
</evidence>
<accession>A0A540VKG1</accession>
<dbReference type="GO" id="GO:0004129">
    <property type="term" value="F:cytochrome-c oxidase activity"/>
    <property type="evidence" value="ECO:0007669"/>
    <property type="project" value="UniProtKB-EC"/>
</dbReference>
<keyword evidence="6" id="KW-0679">Respiratory chain</keyword>
<feature type="transmembrane region" description="Helical" evidence="19">
    <location>
        <begin position="20"/>
        <end position="45"/>
    </location>
</feature>
<evidence type="ECO:0000256" key="11">
    <source>
        <dbReference type="ARBA" id="ARBA00022989"/>
    </source>
</evidence>
<dbReference type="GO" id="GO:0016491">
    <property type="term" value="F:oxidoreductase activity"/>
    <property type="evidence" value="ECO:0007669"/>
    <property type="project" value="UniProtKB-KW"/>
</dbReference>
<keyword evidence="13" id="KW-0186">Copper</keyword>
<dbReference type="InterPro" id="IPR001505">
    <property type="entry name" value="Copper_CuA"/>
</dbReference>
<evidence type="ECO:0000256" key="13">
    <source>
        <dbReference type="ARBA" id="ARBA00023008"/>
    </source>
</evidence>
<dbReference type="NCBIfam" id="TIGR02866">
    <property type="entry name" value="CoxB"/>
    <property type="match status" value="1"/>
</dbReference>
<comment type="subcellular location">
    <subcellularLocation>
        <location evidence="1">Membrane</location>
        <topology evidence="1">Multi-pass membrane protein</topology>
    </subcellularLocation>
</comment>
<dbReference type="PROSITE" id="PS50857">
    <property type="entry name" value="COX2_CUA"/>
    <property type="match status" value="1"/>
</dbReference>
<evidence type="ECO:0000256" key="14">
    <source>
        <dbReference type="ARBA" id="ARBA00023136"/>
    </source>
</evidence>
<evidence type="ECO:0000256" key="6">
    <source>
        <dbReference type="ARBA" id="ARBA00022660"/>
    </source>
</evidence>
<dbReference type="InterPro" id="IPR009056">
    <property type="entry name" value="Cyt_c-like_dom"/>
</dbReference>
<dbReference type="SUPFAM" id="SSF46626">
    <property type="entry name" value="Cytochrome c"/>
    <property type="match status" value="1"/>
</dbReference>
<evidence type="ECO:0000313" key="22">
    <source>
        <dbReference type="EMBL" id="TQE97216.1"/>
    </source>
</evidence>
<dbReference type="PRINTS" id="PR01166">
    <property type="entry name" value="CYCOXIDASEII"/>
</dbReference>
<dbReference type="InterPro" id="IPR036909">
    <property type="entry name" value="Cyt_c-like_dom_sf"/>
</dbReference>
<comment type="similarity">
    <text evidence="2">Belongs to the cytochrome c oxidase subunit 2 family.</text>
</comment>
<dbReference type="Gene3D" id="2.60.40.420">
    <property type="entry name" value="Cupredoxins - blue copper proteins"/>
    <property type="match status" value="1"/>
</dbReference>
<dbReference type="PANTHER" id="PTHR22888">
    <property type="entry name" value="CYTOCHROME C OXIDASE, SUBUNIT II"/>
    <property type="match status" value="1"/>
</dbReference>
<feature type="domain" description="Cytochrome oxidase subunit II copper A binding" evidence="20">
    <location>
        <begin position="96"/>
        <end position="207"/>
    </location>
</feature>
<dbReference type="InterPro" id="IPR002429">
    <property type="entry name" value="CcO_II-like_C"/>
</dbReference>
<keyword evidence="8 18" id="KW-0479">Metal-binding</keyword>
<dbReference type="GO" id="GO:0016020">
    <property type="term" value="C:membrane"/>
    <property type="evidence" value="ECO:0007669"/>
    <property type="project" value="UniProtKB-SubCell"/>
</dbReference>
<dbReference type="Proteomes" id="UP000317371">
    <property type="component" value="Unassembled WGS sequence"/>
</dbReference>
<keyword evidence="7 19" id="KW-0812">Transmembrane</keyword>
<evidence type="ECO:0000256" key="2">
    <source>
        <dbReference type="ARBA" id="ARBA00007866"/>
    </source>
</evidence>
<gene>
    <name evidence="22" type="primary">coxB</name>
    <name evidence="22" type="ORF">FKZ61_04145</name>
</gene>
<feature type="transmembrane region" description="Helical" evidence="19">
    <location>
        <begin position="66"/>
        <end position="85"/>
    </location>
</feature>
<keyword evidence="22" id="KW-0560">Oxidoreductase</keyword>
<evidence type="ECO:0000259" key="21">
    <source>
        <dbReference type="PROSITE" id="PS51007"/>
    </source>
</evidence>
<keyword evidence="23" id="KW-1185">Reference proteome</keyword>
<dbReference type="GO" id="GO:0005507">
    <property type="term" value="F:copper ion binding"/>
    <property type="evidence" value="ECO:0007669"/>
    <property type="project" value="InterPro"/>
</dbReference>
<dbReference type="EMBL" id="VIGC01000004">
    <property type="protein sequence ID" value="TQE97216.1"/>
    <property type="molecule type" value="Genomic_DNA"/>
</dbReference>
<comment type="catalytic activity">
    <reaction evidence="17">
        <text>4 Fe(II)-[cytochrome c] + O2 + 8 H(+)(in) = 4 Fe(III)-[cytochrome c] + 2 H2O + 4 H(+)(out)</text>
        <dbReference type="Rhea" id="RHEA:11436"/>
        <dbReference type="Rhea" id="RHEA-COMP:10350"/>
        <dbReference type="Rhea" id="RHEA-COMP:14399"/>
        <dbReference type="ChEBI" id="CHEBI:15377"/>
        <dbReference type="ChEBI" id="CHEBI:15378"/>
        <dbReference type="ChEBI" id="CHEBI:15379"/>
        <dbReference type="ChEBI" id="CHEBI:29033"/>
        <dbReference type="ChEBI" id="CHEBI:29034"/>
        <dbReference type="EC" id="7.1.1.9"/>
    </reaction>
</comment>
<evidence type="ECO:0000256" key="15">
    <source>
        <dbReference type="ARBA" id="ARBA00024688"/>
    </source>
</evidence>
<feature type="domain" description="Cytochrome c" evidence="21">
    <location>
        <begin position="231"/>
        <end position="325"/>
    </location>
</feature>
<dbReference type="InterPro" id="IPR014222">
    <property type="entry name" value="Cyt_c_oxidase_su2"/>
</dbReference>
<evidence type="ECO:0000256" key="4">
    <source>
        <dbReference type="ARBA" id="ARBA00022448"/>
    </source>
</evidence>
<dbReference type="InterPro" id="IPR036257">
    <property type="entry name" value="Cyt_c_oxidase_su2_TM_sf"/>
</dbReference>
<keyword evidence="14 19" id="KW-0472">Membrane</keyword>
<dbReference type="GO" id="GO:0042773">
    <property type="term" value="P:ATP synthesis coupled electron transport"/>
    <property type="evidence" value="ECO:0007669"/>
    <property type="project" value="TreeGrafter"/>
</dbReference>
<evidence type="ECO:0000256" key="17">
    <source>
        <dbReference type="ARBA" id="ARBA00047816"/>
    </source>
</evidence>